<feature type="domain" description="C2H2-type" evidence="3">
    <location>
        <begin position="29"/>
        <end position="57"/>
    </location>
</feature>
<reference evidence="4" key="2">
    <citation type="submission" date="2020-08" db="EMBL/GenBank/DDBJ databases">
        <title>Plant Genome Project.</title>
        <authorList>
            <person name="Zhang R.-G."/>
        </authorList>
    </citation>
    <scope>NUCLEOTIDE SEQUENCE</scope>
    <source>
        <strain evidence="4">Huo1</strain>
        <tissue evidence="4">Leaf</tissue>
    </source>
</reference>
<sequence>MEEGDSGRIPVIKIKIPKKAEEEEGVPSHYCKECDRSFSSGKALGGHMSSAHVQANKEYSMRKAMSFNSKSKSSSPGSPCCSCGICGRVFQSQKSLFGHMRCHPERDWRGMEPPSTPRDAKSESSEELGFFSGKPWPTCKRGRPAVEKEKEKVDEVEEMFKVAVQVLARGKMEREYRCDTCGKVFKSHEALGGHRASHKKFKMSIINTSTRHLEPKKMPRTKKNKMMMTKPDFVTSDPGPSDHVDGDADSASASGFLIDIDLNMSPPEEEEVEDKGMEDSWNDMR</sequence>
<feature type="compositionally biased region" description="Basic and acidic residues" evidence="2">
    <location>
        <begin position="274"/>
        <end position="285"/>
    </location>
</feature>
<name>A0A8X8VXB0_SALSN</name>
<dbReference type="Gene3D" id="3.30.160.60">
    <property type="entry name" value="Classic Zinc Finger"/>
    <property type="match status" value="2"/>
</dbReference>
<evidence type="ECO:0000256" key="1">
    <source>
        <dbReference type="PROSITE-ProRule" id="PRU00042"/>
    </source>
</evidence>
<keyword evidence="1" id="KW-0863">Zinc-finger</keyword>
<evidence type="ECO:0000313" key="4">
    <source>
        <dbReference type="EMBL" id="KAG6384109.1"/>
    </source>
</evidence>
<dbReference type="PANTHER" id="PTHR47591:SF1">
    <property type="entry name" value="ZINC FINGER PROTEIN ZAT2-RELATED"/>
    <property type="match status" value="1"/>
</dbReference>
<dbReference type="PROSITE" id="PS50157">
    <property type="entry name" value="ZINC_FINGER_C2H2_2"/>
    <property type="match status" value="3"/>
</dbReference>
<evidence type="ECO:0000313" key="5">
    <source>
        <dbReference type="Proteomes" id="UP000298416"/>
    </source>
</evidence>
<dbReference type="SMART" id="SM00355">
    <property type="entry name" value="ZnF_C2H2"/>
    <property type="match status" value="3"/>
</dbReference>
<feature type="domain" description="C2H2-type" evidence="3">
    <location>
        <begin position="81"/>
        <end position="103"/>
    </location>
</feature>
<evidence type="ECO:0000256" key="2">
    <source>
        <dbReference type="SAM" id="MobiDB-lite"/>
    </source>
</evidence>
<proteinExistence type="predicted"/>
<keyword evidence="5" id="KW-1185">Reference proteome</keyword>
<dbReference type="Proteomes" id="UP000298416">
    <property type="component" value="Unassembled WGS sequence"/>
</dbReference>
<protein>
    <recommendedName>
        <fullName evidence="3">C2H2-type domain-containing protein</fullName>
    </recommendedName>
</protein>
<feature type="domain" description="C2H2-type" evidence="3">
    <location>
        <begin position="176"/>
        <end position="203"/>
    </location>
</feature>
<organism evidence="4">
    <name type="scientific">Salvia splendens</name>
    <name type="common">Scarlet sage</name>
    <dbReference type="NCBI Taxonomy" id="180675"/>
    <lineage>
        <taxon>Eukaryota</taxon>
        <taxon>Viridiplantae</taxon>
        <taxon>Streptophyta</taxon>
        <taxon>Embryophyta</taxon>
        <taxon>Tracheophyta</taxon>
        <taxon>Spermatophyta</taxon>
        <taxon>Magnoliopsida</taxon>
        <taxon>eudicotyledons</taxon>
        <taxon>Gunneridae</taxon>
        <taxon>Pentapetalae</taxon>
        <taxon>asterids</taxon>
        <taxon>lamiids</taxon>
        <taxon>Lamiales</taxon>
        <taxon>Lamiaceae</taxon>
        <taxon>Nepetoideae</taxon>
        <taxon>Mentheae</taxon>
        <taxon>Salviinae</taxon>
        <taxon>Salvia</taxon>
        <taxon>Salvia subgen. Calosphace</taxon>
        <taxon>core Calosphace</taxon>
    </lineage>
</organism>
<dbReference type="Pfam" id="PF13912">
    <property type="entry name" value="zf-C2H2_6"/>
    <property type="match status" value="3"/>
</dbReference>
<dbReference type="InterPro" id="IPR036236">
    <property type="entry name" value="Znf_C2H2_sf"/>
</dbReference>
<dbReference type="InterPro" id="IPR013087">
    <property type="entry name" value="Znf_C2H2_type"/>
</dbReference>
<dbReference type="SUPFAM" id="SSF57667">
    <property type="entry name" value="beta-beta-alpha zinc fingers"/>
    <property type="match status" value="2"/>
</dbReference>
<feature type="region of interest" description="Disordered" evidence="2">
    <location>
        <begin position="230"/>
        <end position="285"/>
    </location>
</feature>
<keyword evidence="1" id="KW-0862">Zinc</keyword>
<feature type="region of interest" description="Disordered" evidence="2">
    <location>
        <begin position="108"/>
        <end position="129"/>
    </location>
</feature>
<dbReference type="PROSITE" id="PS00028">
    <property type="entry name" value="ZINC_FINGER_C2H2_1"/>
    <property type="match status" value="3"/>
</dbReference>
<dbReference type="GO" id="GO:0008270">
    <property type="term" value="F:zinc ion binding"/>
    <property type="evidence" value="ECO:0007669"/>
    <property type="project" value="UniProtKB-KW"/>
</dbReference>
<dbReference type="AlphaFoldDB" id="A0A8X8VXB0"/>
<dbReference type="OrthoDB" id="6077919at2759"/>
<dbReference type="PANTHER" id="PTHR47591">
    <property type="entry name" value="ZINC FINGER PROTEIN ZAT2-RELATED"/>
    <property type="match status" value="1"/>
</dbReference>
<evidence type="ECO:0000259" key="3">
    <source>
        <dbReference type="PROSITE" id="PS50157"/>
    </source>
</evidence>
<gene>
    <name evidence="4" type="ORF">SASPL_156096</name>
</gene>
<reference evidence="4" key="1">
    <citation type="submission" date="2018-01" db="EMBL/GenBank/DDBJ databases">
        <authorList>
            <person name="Mao J.F."/>
        </authorList>
    </citation>
    <scope>NUCLEOTIDE SEQUENCE</scope>
    <source>
        <strain evidence="4">Huo1</strain>
        <tissue evidence="4">Leaf</tissue>
    </source>
</reference>
<comment type="caution">
    <text evidence="4">The sequence shown here is derived from an EMBL/GenBank/DDBJ whole genome shotgun (WGS) entry which is preliminary data.</text>
</comment>
<dbReference type="EMBL" id="PNBA02000271">
    <property type="protein sequence ID" value="KAG6384109.1"/>
    <property type="molecule type" value="Genomic_DNA"/>
</dbReference>
<accession>A0A8X8VXB0</accession>
<keyword evidence="1" id="KW-0479">Metal-binding</keyword>